<gene>
    <name evidence="6" type="ORF">SAMN02745857_04018</name>
</gene>
<dbReference type="PANTHER" id="PTHR43580">
    <property type="entry name" value="OXIDOREDUCTASE GLYR1-RELATED"/>
    <property type="match status" value="1"/>
</dbReference>
<feature type="domain" description="3-hydroxyisobutyrate dehydrogenase-like NAD-binding" evidence="5">
    <location>
        <begin position="166"/>
        <end position="283"/>
    </location>
</feature>
<evidence type="ECO:0000256" key="3">
    <source>
        <dbReference type="PIRSR" id="PIRSR000103-1"/>
    </source>
</evidence>
<sequence length="286" mass="29438">MTRAAFLGLGAMGSRMASRLLQAGHTLTVWNRDANKAAPLVAQGARLAPTPRAAAEDAEVVIAMLRDDDVSRQVWTDAENGALSGLQPGCVAVECSTLTPAWVCQLAAQLQARGAGWVDAPVAGSRPQAEAGQLIFLAGGATDDIAALTPLLLTMGSAVHHAGPVGAGAVLKLAVNALLGVQAAAVAELFGLLQRHGLDVARASEILAQTPVISPAMKAASTNMLAGNFAPLFPTGLMEKDLGYVLASSKGQLPLVAACHAVLVQAMQQGYATDNYTSLIRLYDRA</sequence>
<dbReference type="PIRSF" id="PIRSF000103">
    <property type="entry name" value="HIBADH"/>
    <property type="match status" value="1"/>
</dbReference>
<keyword evidence="1" id="KW-0560">Oxidoreductase</keyword>
<dbReference type="Gene3D" id="1.10.1040.10">
    <property type="entry name" value="N-(1-d-carboxylethyl)-l-norvaline Dehydrogenase, domain 2"/>
    <property type="match status" value="1"/>
</dbReference>
<dbReference type="OrthoDB" id="9777604at2"/>
<evidence type="ECO:0000256" key="2">
    <source>
        <dbReference type="ARBA" id="ARBA00023027"/>
    </source>
</evidence>
<proteinExistence type="predicted"/>
<dbReference type="GO" id="GO:0016054">
    <property type="term" value="P:organic acid catabolic process"/>
    <property type="evidence" value="ECO:0007669"/>
    <property type="project" value="UniProtKB-ARBA"/>
</dbReference>
<dbReference type="RefSeq" id="WP_084092938.1">
    <property type="nucleotide sequence ID" value="NZ_FWXD01000039.1"/>
</dbReference>
<dbReference type="InterPro" id="IPR008927">
    <property type="entry name" value="6-PGluconate_DH-like_C_sf"/>
</dbReference>
<dbReference type="PROSITE" id="PS00895">
    <property type="entry name" value="3_HYDROXYISOBUT_DH"/>
    <property type="match status" value="1"/>
</dbReference>
<dbReference type="InterPro" id="IPR002204">
    <property type="entry name" value="3-OH-isobutyrate_DH-rel_CS"/>
</dbReference>
<dbReference type="SUPFAM" id="SSF48179">
    <property type="entry name" value="6-phosphogluconate dehydrogenase C-terminal domain-like"/>
    <property type="match status" value="1"/>
</dbReference>
<evidence type="ECO:0000259" key="5">
    <source>
        <dbReference type="Pfam" id="PF14833"/>
    </source>
</evidence>
<dbReference type="InterPro" id="IPR015815">
    <property type="entry name" value="HIBADH-related"/>
</dbReference>
<keyword evidence="7" id="KW-1185">Reference proteome</keyword>
<protein>
    <submittedName>
        <fullName evidence="6">3-hydroxyisobutyrate dehydrogenase</fullName>
    </submittedName>
</protein>
<accession>A0A1W1Y0N1</accession>
<dbReference type="STRING" id="1121001.SAMN02745857_04018"/>
<evidence type="ECO:0000313" key="6">
    <source>
        <dbReference type="EMBL" id="SMC29684.1"/>
    </source>
</evidence>
<dbReference type="InterPro" id="IPR013328">
    <property type="entry name" value="6PGD_dom2"/>
</dbReference>
<dbReference type="GO" id="GO:0051287">
    <property type="term" value="F:NAD binding"/>
    <property type="evidence" value="ECO:0007669"/>
    <property type="project" value="InterPro"/>
</dbReference>
<name>A0A1W1Y0N1_9NEIS</name>
<dbReference type="InterPro" id="IPR006115">
    <property type="entry name" value="6PGDH_NADP-bd"/>
</dbReference>
<dbReference type="EMBL" id="FWXD01000039">
    <property type="protein sequence ID" value="SMC29684.1"/>
    <property type="molecule type" value="Genomic_DNA"/>
</dbReference>
<dbReference type="SUPFAM" id="SSF51735">
    <property type="entry name" value="NAD(P)-binding Rossmann-fold domains"/>
    <property type="match status" value="1"/>
</dbReference>
<organism evidence="6 7">
    <name type="scientific">Andreprevotia lacus DSM 23236</name>
    <dbReference type="NCBI Taxonomy" id="1121001"/>
    <lineage>
        <taxon>Bacteria</taxon>
        <taxon>Pseudomonadati</taxon>
        <taxon>Pseudomonadota</taxon>
        <taxon>Betaproteobacteria</taxon>
        <taxon>Neisseriales</taxon>
        <taxon>Chitinibacteraceae</taxon>
        <taxon>Andreprevotia</taxon>
    </lineage>
</organism>
<feature type="active site" evidence="3">
    <location>
        <position position="172"/>
    </location>
</feature>
<dbReference type="Gene3D" id="3.40.50.720">
    <property type="entry name" value="NAD(P)-binding Rossmann-like Domain"/>
    <property type="match status" value="1"/>
</dbReference>
<reference evidence="6 7" key="1">
    <citation type="submission" date="2017-04" db="EMBL/GenBank/DDBJ databases">
        <authorList>
            <person name="Afonso C.L."/>
            <person name="Miller P.J."/>
            <person name="Scott M.A."/>
            <person name="Spackman E."/>
            <person name="Goraichik I."/>
            <person name="Dimitrov K.M."/>
            <person name="Suarez D.L."/>
            <person name="Swayne D.E."/>
        </authorList>
    </citation>
    <scope>NUCLEOTIDE SEQUENCE [LARGE SCALE GENOMIC DNA]</scope>
    <source>
        <strain evidence="6 7">DSM 23236</strain>
    </source>
</reference>
<dbReference type="InterPro" id="IPR029154">
    <property type="entry name" value="HIBADH-like_NADP-bd"/>
</dbReference>
<dbReference type="InterPro" id="IPR051265">
    <property type="entry name" value="HIBADH-related_NP60_sf"/>
</dbReference>
<evidence type="ECO:0000256" key="1">
    <source>
        <dbReference type="ARBA" id="ARBA00023002"/>
    </source>
</evidence>
<dbReference type="Pfam" id="PF03446">
    <property type="entry name" value="NAD_binding_2"/>
    <property type="match status" value="1"/>
</dbReference>
<keyword evidence="2" id="KW-0520">NAD</keyword>
<dbReference type="GO" id="GO:0050661">
    <property type="term" value="F:NADP binding"/>
    <property type="evidence" value="ECO:0007669"/>
    <property type="project" value="InterPro"/>
</dbReference>
<dbReference type="InterPro" id="IPR036291">
    <property type="entry name" value="NAD(P)-bd_dom_sf"/>
</dbReference>
<dbReference type="Pfam" id="PF14833">
    <property type="entry name" value="NAD_binding_11"/>
    <property type="match status" value="1"/>
</dbReference>
<dbReference type="GO" id="GO:0016491">
    <property type="term" value="F:oxidoreductase activity"/>
    <property type="evidence" value="ECO:0007669"/>
    <property type="project" value="UniProtKB-KW"/>
</dbReference>
<dbReference type="Proteomes" id="UP000192761">
    <property type="component" value="Unassembled WGS sequence"/>
</dbReference>
<feature type="domain" description="6-phosphogluconate dehydrogenase NADP-binding" evidence="4">
    <location>
        <begin position="5"/>
        <end position="163"/>
    </location>
</feature>
<dbReference type="PANTHER" id="PTHR43580:SF2">
    <property type="entry name" value="CYTOKINE-LIKE NUCLEAR FACTOR N-PAC"/>
    <property type="match status" value="1"/>
</dbReference>
<evidence type="ECO:0000313" key="7">
    <source>
        <dbReference type="Proteomes" id="UP000192761"/>
    </source>
</evidence>
<evidence type="ECO:0000259" key="4">
    <source>
        <dbReference type="Pfam" id="PF03446"/>
    </source>
</evidence>
<dbReference type="AlphaFoldDB" id="A0A1W1Y0N1"/>